<organism evidence="5 6">
    <name type="scientific">Microbacterium panaciterrae</name>
    <dbReference type="NCBI Taxonomy" id="985759"/>
    <lineage>
        <taxon>Bacteria</taxon>
        <taxon>Bacillati</taxon>
        <taxon>Actinomycetota</taxon>
        <taxon>Actinomycetes</taxon>
        <taxon>Micrococcales</taxon>
        <taxon>Microbacteriaceae</taxon>
        <taxon>Microbacterium</taxon>
    </lineage>
</organism>
<dbReference type="EMBL" id="BAABGP010000008">
    <property type="protein sequence ID" value="GAA4482918.1"/>
    <property type="molecule type" value="Genomic_DNA"/>
</dbReference>
<evidence type="ECO:0000256" key="2">
    <source>
        <dbReference type="HAMAP-Rule" id="MF_00984"/>
    </source>
</evidence>
<comment type="caution">
    <text evidence="5">The sequence shown here is derived from an EMBL/GenBank/DDBJ whole genome shotgun (WGS) entry which is preliminary data.</text>
</comment>
<dbReference type="PANTHER" id="PTHR10302:SF27">
    <property type="entry name" value="SINGLE-STRANDED DNA-BINDING PROTEIN"/>
    <property type="match status" value="1"/>
</dbReference>
<dbReference type="HAMAP" id="MF_00984">
    <property type="entry name" value="SSB"/>
    <property type="match status" value="1"/>
</dbReference>
<evidence type="ECO:0000256" key="4">
    <source>
        <dbReference type="SAM" id="MobiDB-lite"/>
    </source>
</evidence>
<evidence type="ECO:0000313" key="6">
    <source>
        <dbReference type="Proteomes" id="UP001500731"/>
    </source>
</evidence>
<sequence>MADNITVVGNIASSPESGRTPTGIETLTFRLASNNRRPDPKTGGWIDAGTNWFTVHAYRWLAENALASLSKGDSVIVTGRLKLREWESKEGKRGMAVEIEAESIGADLRWGRSTFQRVSRQAVPEPSSFGASTAQEPTGSESVPVGAADQPAPDGWALASEAETPY</sequence>
<evidence type="ECO:0000313" key="5">
    <source>
        <dbReference type="EMBL" id="GAA4482918.1"/>
    </source>
</evidence>
<protein>
    <recommendedName>
        <fullName evidence="2 3">Single-stranded DNA-binding protein</fullName>
        <shortName evidence="2">SSB</shortName>
    </recommendedName>
</protein>
<proteinExistence type="inferred from homology"/>
<dbReference type="PROSITE" id="PS50935">
    <property type="entry name" value="SSB"/>
    <property type="match status" value="1"/>
</dbReference>
<dbReference type="PANTHER" id="PTHR10302">
    <property type="entry name" value="SINGLE-STRANDED DNA-BINDING PROTEIN"/>
    <property type="match status" value="1"/>
</dbReference>
<keyword evidence="1 2" id="KW-0238">DNA-binding</keyword>
<dbReference type="InterPro" id="IPR012340">
    <property type="entry name" value="NA-bd_OB-fold"/>
</dbReference>
<reference evidence="6" key="1">
    <citation type="journal article" date="2019" name="Int. J. Syst. Evol. Microbiol.">
        <title>The Global Catalogue of Microorganisms (GCM) 10K type strain sequencing project: providing services to taxonomists for standard genome sequencing and annotation.</title>
        <authorList>
            <consortium name="The Broad Institute Genomics Platform"/>
            <consortium name="The Broad Institute Genome Sequencing Center for Infectious Disease"/>
            <person name="Wu L."/>
            <person name="Ma J."/>
        </authorList>
    </citation>
    <scope>NUCLEOTIDE SEQUENCE [LARGE SCALE GENOMIC DNA]</scope>
    <source>
        <strain evidence="6">JCM 17839</strain>
    </source>
</reference>
<dbReference type="PIRSF" id="PIRSF002070">
    <property type="entry name" value="SSB"/>
    <property type="match status" value="1"/>
</dbReference>
<name>A0ABP8PA30_9MICO</name>
<feature type="region of interest" description="Disordered" evidence="4">
    <location>
        <begin position="119"/>
        <end position="166"/>
    </location>
</feature>
<dbReference type="RefSeq" id="WP_345185527.1">
    <property type="nucleotide sequence ID" value="NZ_BAABGP010000008.1"/>
</dbReference>
<gene>
    <name evidence="5" type="ORF">GCM10023171_13660</name>
</gene>
<dbReference type="InterPro" id="IPR011344">
    <property type="entry name" value="ssDNA-bd"/>
</dbReference>
<dbReference type="Proteomes" id="UP001500731">
    <property type="component" value="Unassembled WGS sequence"/>
</dbReference>
<comment type="subunit">
    <text evidence="2">Homotetramer.</text>
</comment>
<dbReference type="SUPFAM" id="SSF50249">
    <property type="entry name" value="Nucleic acid-binding proteins"/>
    <property type="match status" value="1"/>
</dbReference>
<dbReference type="InterPro" id="IPR000424">
    <property type="entry name" value="Primosome_PriB/ssb"/>
</dbReference>
<dbReference type="NCBIfam" id="TIGR00621">
    <property type="entry name" value="ssb"/>
    <property type="match status" value="1"/>
</dbReference>
<keyword evidence="6" id="KW-1185">Reference proteome</keyword>
<evidence type="ECO:0000256" key="3">
    <source>
        <dbReference type="PIRNR" id="PIRNR002070"/>
    </source>
</evidence>
<dbReference type="Pfam" id="PF00436">
    <property type="entry name" value="SSB"/>
    <property type="match status" value="1"/>
</dbReference>
<comment type="caution">
    <text evidence="2">Lacks conserved residue(s) required for the propagation of feature annotation.</text>
</comment>
<accession>A0ABP8PA30</accession>
<evidence type="ECO:0000256" key="1">
    <source>
        <dbReference type="ARBA" id="ARBA00023125"/>
    </source>
</evidence>
<dbReference type="CDD" id="cd04496">
    <property type="entry name" value="SSB_OBF"/>
    <property type="match status" value="1"/>
</dbReference>
<feature type="compositionally biased region" description="Polar residues" evidence="4">
    <location>
        <begin position="129"/>
        <end position="141"/>
    </location>
</feature>
<dbReference type="Gene3D" id="2.40.50.140">
    <property type="entry name" value="Nucleic acid-binding proteins"/>
    <property type="match status" value="1"/>
</dbReference>